<dbReference type="EMBL" id="JAAOMP010000178">
    <property type="protein sequence ID" value="MBU2761826.1"/>
    <property type="molecule type" value="Genomic_DNA"/>
</dbReference>
<dbReference type="InterPro" id="IPR002125">
    <property type="entry name" value="CMP_dCMP_dom"/>
</dbReference>
<name>A0ABS6A3W3_9PROT</name>
<dbReference type="InterPro" id="IPR011549">
    <property type="entry name" value="RibD_C"/>
</dbReference>
<comment type="similarity">
    <text evidence="4 12">In the N-terminal section; belongs to the cytidine and deoxycytidylate deaminase family.</text>
</comment>
<proteinExistence type="inferred from homology"/>
<comment type="catalytic activity">
    <reaction evidence="12">
        <text>2,5-diamino-6-hydroxy-4-(5-phosphoribosylamino)-pyrimidine + H2O + H(+) = 5-amino-6-(5-phospho-D-ribosylamino)uracil + NH4(+)</text>
        <dbReference type="Rhea" id="RHEA:21868"/>
        <dbReference type="ChEBI" id="CHEBI:15377"/>
        <dbReference type="ChEBI" id="CHEBI:15378"/>
        <dbReference type="ChEBI" id="CHEBI:28938"/>
        <dbReference type="ChEBI" id="CHEBI:58453"/>
        <dbReference type="ChEBI" id="CHEBI:58614"/>
        <dbReference type="EC" id="3.5.4.26"/>
    </reaction>
</comment>
<accession>A0ABS6A3W3</accession>
<dbReference type="InterPro" id="IPR002734">
    <property type="entry name" value="RibDG_C"/>
</dbReference>
<comment type="pathway">
    <text evidence="2 12">Cofactor biosynthesis; riboflavin biosynthesis; 5-amino-6-(D-ribitylamino)uracil from GTP: step 2/4.</text>
</comment>
<dbReference type="Proteomes" id="UP000755654">
    <property type="component" value="Unassembled WGS sequence"/>
</dbReference>
<keyword evidence="7 12" id="KW-0479">Metal-binding</keyword>
<dbReference type="SUPFAM" id="SSF53597">
    <property type="entry name" value="Dihydrofolate reductase-like"/>
    <property type="match status" value="1"/>
</dbReference>
<evidence type="ECO:0000256" key="1">
    <source>
        <dbReference type="ARBA" id="ARBA00002151"/>
    </source>
</evidence>
<evidence type="ECO:0000256" key="4">
    <source>
        <dbReference type="ARBA" id="ARBA00005259"/>
    </source>
</evidence>
<keyword evidence="6 12" id="KW-0686">Riboflavin biosynthesis</keyword>
<dbReference type="RefSeq" id="WP_215885298.1">
    <property type="nucleotide sequence ID" value="NZ_JAAOMP010000178.1"/>
</dbReference>
<dbReference type="PANTHER" id="PTHR38011">
    <property type="entry name" value="DIHYDROFOLATE REDUCTASE FAMILY PROTEIN (AFU_ORTHOLOGUE AFUA_8G06820)"/>
    <property type="match status" value="1"/>
</dbReference>
<evidence type="ECO:0000259" key="13">
    <source>
        <dbReference type="PROSITE" id="PS51747"/>
    </source>
</evidence>
<evidence type="ECO:0000256" key="7">
    <source>
        <dbReference type="ARBA" id="ARBA00022723"/>
    </source>
</evidence>
<keyword evidence="8 12" id="KW-0862">Zinc</keyword>
<comment type="similarity">
    <text evidence="5 12">In the C-terminal section; belongs to the HTP reductase family.</text>
</comment>
<feature type="domain" description="CMP/dCMP-type deaminase" evidence="13">
    <location>
        <begin position="4"/>
        <end position="126"/>
    </location>
</feature>
<dbReference type="GO" id="GO:0008835">
    <property type="term" value="F:diaminohydroxyphosphoribosylaminopyrimidine deaminase activity"/>
    <property type="evidence" value="ECO:0007669"/>
    <property type="project" value="UniProtKB-EC"/>
</dbReference>
<comment type="function">
    <text evidence="1 12">Converts 2,5-diamino-6-(ribosylamino)-4(3h)-pyrimidinone 5'-phosphate into 5-amino-6-(ribosylamino)-2,4(1h,3h)-pyrimidinedione 5'-phosphate.</text>
</comment>
<dbReference type="Pfam" id="PF01872">
    <property type="entry name" value="RibD_C"/>
    <property type="match status" value="1"/>
</dbReference>
<sequence length="366" mass="38688">MLTEQDHHFMEMALDLAKQGLYSTHPNPRVGAVVVQEGVVVGQGAHFFAGEAHAEVLALAEAGAASRAATVYVTLEPCSHQGRTGPCADALIAAGVARVVVAAQDPNPLVSGQGIARLRAAGIEVELGCCEAESRALNPGFFMRMEGGRPWIRLKQAVSLDAGVALANGQSQWLTGTLARADVQKERAGSSAIMVGIGTVLGDNPRLAPRLDIPLRRYPVKVVLDTHLRTPADAALFASPGAVWICHGPGLPDSAKKMLQAAGAELLAVPVDGEHLDCLAVMRILAERQINEVLVEAGPGLASTLFATGLVDEWLLYMAPMLLGQGALAAMQVGPFEQLTETPRWRSLRVESLGNDLKWTLGPQEC</sequence>
<comment type="cofactor">
    <cofactor evidence="12">
        <name>Zn(2+)</name>
        <dbReference type="ChEBI" id="CHEBI:29105"/>
    </cofactor>
    <text evidence="12">Binds 1 zinc ion.</text>
</comment>
<keyword evidence="12 14" id="KW-0378">Hydrolase</keyword>
<dbReference type="InterPro" id="IPR016192">
    <property type="entry name" value="APOBEC/CMP_deaminase_Zn-bd"/>
</dbReference>
<dbReference type="InterPro" id="IPR050765">
    <property type="entry name" value="Riboflavin_Biosynth_HTPR"/>
</dbReference>
<evidence type="ECO:0000256" key="2">
    <source>
        <dbReference type="ARBA" id="ARBA00004882"/>
    </source>
</evidence>
<dbReference type="PIRSF" id="PIRSF006769">
    <property type="entry name" value="RibD"/>
    <property type="match status" value="1"/>
</dbReference>
<keyword evidence="10 12" id="KW-0560">Oxidoreductase</keyword>
<dbReference type="Gene3D" id="3.40.140.10">
    <property type="entry name" value="Cytidine Deaminase, domain 2"/>
    <property type="match status" value="1"/>
</dbReference>
<dbReference type="InterPro" id="IPR016193">
    <property type="entry name" value="Cytidine_deaminase-like"/>
</dbReference>
<reference evidence="14 15" key="1">
    <citation type="journal article" date="2021" name="ISME J.">
        <title>Genomic evolution of the class Acidithiobacillia: deep-branching Proteobacteria living in extreme acidic conditions.</title>
        <authorList>
            <person name="Moya-Beltran A."/>
            <person name="Beard S."/>
            <person name="Rojas-Villalobos C."/>
            <person name="Issotta F."/>
            <person name="Gallardo Y."/>
            <person name="Ulloa R."/>
            <person name="Giaveno A."/>
            <person name="Degli Esposti M."/>
            <person name="Johnson D.B."/>
            <person name="Quatrini R."/>
        </authorList>
    </citation>
    <scope>NUCLEOTIDE SEQUENCE [LARGE SCALE GENOMIC DNA]</scope>
    <source>
        <strain evidence="14 15">RW2</strain>
    </source>
</reference>
<evidence type="ECO:0000256" key="9">
    <source>
        <dbReference type="ARBA" id="ARBA00022857"/>
    </source>
</evidence>
<evidence type="ECO:0000313" key="15">
    <source>
        <dbReference type="Proteomes" id="UP000755654"/>
    </source>
</evidence>
<organism evidence="14 15">
    <name type="scientific">Acidithiobacillus sulfurivorans</name>
    <dbReference type="NCBI Taxonomy" id="1958756"/>
    <lineage>
        <taxon>Bacteria</taxon>
        <taxon>Pseudomonadati</taxon>
        <taxon>Pseudomonadota</taxon>
        <taxon>Acidithiobacillia</taxon>
        <taxon>Acidithiobacillales</taxon>
        <taxon>Acidithiobacillaceae</taxon>
        <taxon>Acidithiobacillus</taxon>
    </lineage>
</organism>
<dbReference type="NCBIfam" id="TIGR00227">
    <property type="entry name" value="ribD_Cterm"/>
    <property type="match status" value="1"/>
</dbReference>
<comment type="catalytic activity">
    <reaction evidence="12">
        <text>5-amino-6-(5-phospho-D-ribitylamino)uracil + NADP(+) = 5-amino-6-(5-phospho-D-ribosylamino)uracil + NADPH + H(+)</text>
        <dbReference type="Rhea" id="RHEA:17845"/>
        <dbReference type="ChEBI" id="CHEBI:15378"/>
        <dbReference type="ChEBI" id="CHEBI:57783"/>
        <dbReference type="ChEBI" id="CHEBI:58349"/>
        <dbReference type="ChEBI" id="CHEBI:58421"/>
        <dbReference type="ChEBI" id="CHEBI:58453"/>
        <dbReference type="EC" id="1.1.1.193"/>
    </reaction>
</comment>
<evidence type="ECO:0000256" key="11">
    <source>
        <dbReference type="ARBA" id="ARBA00023268"/>
    </source>
</evidence>
<gene>
    <name evidence="14" type="primary">ribD</name>
    <name evidence="14" type="ORF">HAP95_16995</name>
</gene>
<dbReference type="SUPFAM" id="SSF53927">
    <property type="entry name" value="Cytidine deaminase-like"/>
    <property type="match status" value="1"/>
</dbReference>
<dbReference type="GO" id="GO:0008703">
    <property type="term" value="F:5-amino-6-(5-phosphoribosylamino)uracil reductase activity"/>
    <property type="evidence" value="ECO:0007669"/>
    <property type="project" value="UniProtKB-EC"/>
</dbReference>
<evidence type="ECO:0000256" key="3">
    <source>
        <dbReference type="ARBA" id="ARBA00004910"/>
    </source>
</evidence>
<comment type="pathway">
    <text evidence="3 12">Cofactor biosynthesis; riboflavin biosynthesis; 5-amino-6-(D-ribitylamino)uracil from GTP: step 3/4.</text>
</comment>
<dbReference type="EC" id="1.1.1.193" evidence="12"/>
<evidence type="ECO:0000256" key="6">
    <source>
        <dbReference type="ARBA" id="ARBA00022619"/>
    </source>
</evidence>
<keyword evidence="9 12" id="KW-0521">NADP</keyword>
<keyword evidence="11" id="KW-0511">Multifunctional enzyme</keyword>
<comment type="caution">
    <text evidence="14">The sequence shown here is derived from an EMBL/GenBank/DDBJ whole genome shotgun (WGS) entry which is preliminary data.</text>
</comment>
<dbReference type="Gene3D" id="3.40.430.10">
    <property type="entry name" value="Dihydrofolate Reductase, subunit A"/>
    <property type="match status" value="1"/>
</dbReference>
<dbReference type="PROSITE" id="PS51747">
    <property type="entry name" value="CYT_DCMP_DEAMINASES_2"/>
    <property type="match status" value="1"/>
</dbReference>
<dbReference type="InterPro" id="IPR024072">
    <property type="entry name" value="DHFR-like_dom_sf"/>
</dbReference>
<dbReference type="EC" id="3.5.4.26" evidence="12"/>
<evidence type="ECO:0000256" key="8">
    <source>
        <dbReference type="ARBA" id="ARBA00022833"/>
    </source>
</evidence>
<dbReference type="PANTHER" id="PTHR38011:SF7">
    <property type="entry name" value="2,5-DIAMINO-6-RIBOSYLAMINO-4(3H)-PYRIMIDINONE 5'-PHOSPHATE REDUCTASE"/>
    <property type="match status" value="1"/>
</dbReference>
<protein>
    <recommendedName>
        <fullName evidence="12">Riboflavin biosynthesis protein RibD</fullName>
    </recommendedName>
    <domain>
        <recommendedName>
            <fullName evidence="12">Diaminohydroxyphosphoribosylaminopyrimidine deaminase</fullName>
            <shortName evidence="12">DRAP deaminase</shortName>
            <ecNumber evidence="12">3.5.4.26</ecNumber>
        </recommendedName>
        <alternativeName>
            <fullName evidence="12">Riboflavin-specific deaminase</fullName>
        </alternativeName>
    </domain>
    <domain>
        <recommendedName>
            <fullName evidence="12">5-amino-6-(5-phosphoribosylamino)uracil reductase</fullName>
            <ecNumber evidence="12">1.1.1.193</ecNumber>
        </recommendedName>
        <alternativeName>
            <fullName evidence="12">HTP reductase</fullName>
        </alternativeName>
    </domain>
</protein>
<keyword evidence="15" id="KW-1185">Reference proteome</keyword>
<dbReference type="PROSITE" id="PS00903">
    <property type="entry name" value="CYT_DCMP_DEAMINASES_1"/>
    <property type="match status" value="1"/>
</dbReference>
<dbReference type="Pfam" id="PF00383">
    <property type="entry name" value="dCMP_cyt_deam_1"/>
    <property type="match status" value="1"/>
</dbReference>
<dbReference type="InterPro" id="IPR004794">
    <property type="entry name" value="Eubact_RibD"/>
</dbReference>
<evidence type="ECO:0000256" key="10">
    <source>
        <dbReference type="ARBA" id="ARBA00023002"/>
    </source>
</evidence>
<evidence type="ECO:0000256" key="12">
    <source>
        <dbReference type="PIRNR" id="PIRNR006769"/>
    </source>
</evidence>
<dbReference type="NCBIfam" id="TIGR00326">
    <property type="entry name" value="eubact_ribD"/>
    <property type="match status" value="1"/>
</dbReference>
<evidence type="ECO:0000256" key="5">
    <source>
        <dbReference type="ARBA" id="ARBA00007417"/>
    </source>
</evidence>
<evidence type="ECO:0000313" key="14">
    <source>
        <dbReference type="EMBL" id="MBU2761826.1"/>
    </source>
</evidence>